<evidence type="ECO:0000313" key="2">
    <source>
        <dbReference type="EMBL" id="TKK84987.1"/>
    </source>
</evidence>
<keyword evidence="3" id="KW-1185">Reference proteome</keyword>
<comment type="caution">
    <text evidence="2">The sequence shown here is derived from an EMBL/GenBank/DDBJ whole genome shotgun (WGS) entry which is preliminary data.</text>
</comment>
<keyword evidence="1" id="KW-1133">Transmembrane helix</keyword>
<dbReference type="Proteomes" id="UP000308705">
    <property type="component" value="Unassembled WGS sequence"/>
</dbReference>
<name>A0A4U3MB97_9ACTN</name>
<accession>A0A4U3MB97</accession>
<evidence type="ECO:0000313" key="3">
    <source>
        <dbReference type="Proteomes" id="UP000308705"/>
    </source>
</evidence>
<organism evidence="2 3">
    <name type="scientific">Herbidospora galbida</name>
    <dbReference type="NCBI Taxonomy" id="2575442"/>
    <lineage>
        <taxon>Bacteria</taxon>
        <taxon>Bacillati</taxon>
        <taxon>Actinomycetota</taxon>
        <taxon>Actinomycetes</taxon>
        <taxon>Streptosporangiales</taxon>
        <taxon>Streptosporangiaceae</taxon>
        <taxon>Herbidospora</taxon>
    </lineage>
</organism>
<protein>
    <submittedName>
        <fullName evidence="2">Uncharacterized protein</fullName>
    </submittedName>
</protein>
<feature type="transmembrane region" description="Helical" evidence="1">
    <location>
        <begin position="7"/>
        <end position="26"/>
    </location>
</feature>
<keyword evidence="1" id="KW-0812">Transmembrane</keyword>
<feature type="transmembrane region" description="Helical" evidence="1">
    <location>
        <begin position="65"/>
        <end position="86"/>
    </location>
</feature>
<proteinExistence type="predicted"/>
<dbReference type="AlphaFoldDB" id="A0A4U3MB97"/>
<keyword evidence="1" id="KW-0472">Membrane</keyword>
<sequence length="126" mass="13169">MRTLRVSLGAAGIALIGTGLFFLLPLPGLLGVVFWFAGAIALHDALIGPLVLLVGLLVARLPDRAVVRGALITMGGLVLITIPALLRPGPSPNPTVLVQDYGRNLLICLAAVAVVAVVLVLLRRRR</sequence>
<feature type="transmembrane region" description="Helical" evidence="1">
    <location>
        <begin position="32"/>
        <end position="58"/>
    </location>
</feature>
<dbReference type="OrthoDB" id="4559029at2"/>
<gene>
    <name evidence="2" type="ORF">FDA94_27785</name>
</gene>
<evidence type="ECO:0000256" key="1">
    <source>
        <dbReference type="SAM" id="Phobius"/>
    </source>
</evidence>
<dbReference type="RefSeq" id="WP_137250022.1">
    <property type="nucleotide sequence ID" value="NZ_SZQA01000031.1"/>
</dbReference>
<feature type="transmembrane region" description="Helical" evidence="1">
    <location>
        <begin position="101"/>
        <end position="122"/>
    </location>
</feature>
<reference evidence="2 3" key="1">
    <citation type="submission" date="2019-04" db="EMBL/GenBank/DDBJ databases">
        <title>Herbidospora sp. NEAU-GS14.nov., a novel actinomycete isolated from soil.</title>
        <authorList>
            <person name="Han L."/>
        </authorList>
    </citation>
    <scope>NUCLEOTIDE SEQUENCE [LARGE SCALE GENOMIC DNA]</scope>
    <source>
        <strain evidence="2 3">NEAU-GS14</strain>
    </source>
</reference>
<dbReference type="EMBL" id="SZQA01000031">
    <property type="protein sequence ID" value="TKK84987.1"/>
    <property type="molecule type" value="Genomic_DNA"/>
</dbReference>